<dbReference type="EMBL" id="JYDP01000236">
    <property type="protein sequence ID" value="KRZ02276.1"/>
    <property type="molecule type" value="Genomic_DNA"/>
</dbReference>
<sequence>MLVLTRSNLLAVATSMGKLIFQVLSVSSATVEDFLHCLLHVRCSSVLDVAVSMHMEKCIIS</sequence>
<evidence type="ECO:0000313" key="2">
    <source>
        <dbReference type="Proteomes" id="UP000055024"/>
    </source>
</evidence>
<name>A0A0V1GX07_9BILA</name>
<proteinExistence type="predicted"/>
<dbReference type="Proteomes" id="UP000055024">
    <property type="component" value="Unassembled WGS sequence"/>
</dbReference>
<evidence type="ECO:0000313" key="1">
    <source>
        <dbReference type="EMBL" id="KRZ02276.1"/>
    </source>
</evidence>
<protein>
    <submittedName>
        <fullName evidence="1">Uncharacterized protein</fullName>
    </submittedName>
</protein>
<dbReference type="AlphaFoldDB" id="A0A0V1GX07"/>
<organism evidence="1 2">
    <name type="scientific">Trichinella zimbabwensis</name>
    <dbReference type="NCBI Taxonomy" id="268475"/>
    <lineage>
        <taxon>Eukaryota</taxon>
        <taxon>Metazoa</taxon>
        <taxon>Ecdysozoa</taxon>
        <taxon>Nematoda</taxon>
        <taxon>Enoplea</taxon>
        <taxon>Dorylaimia</taxon>
        <taxon>Trichinellida</taxon>
        <taxon>Trichinellidae</taxon>
        <taxon>Trichinella</taxon>
    </lineage>
</organism>
<keyword evidence="2" id="KW-1185">Reference proteome</keyword>
<comment type="caution">
    <text evidence="1">The sequence shown here is derived from an EMBL/GenBank/DDBJ whole genome shotgun (WGS) entry which is preliminary data.</text>
</comment>
<reference evidence="1 2" key="1">
    <citation type="submission" date="2015-01" db="EMBL/GenBank/DDBJ databases">
        <title>Evolution of Trichinella species and genotypes.</title>
        <authorList>
            <person name="Korhonen P.K."/>
            <person name="Edoardo P."/>
            <person name="Giuseppe L.R."/>
            <person name="Gasser R.B."/>
        </authorList>
    </citation>
    <scope>NUCLEOTIDE SEQUENCE [LARGE SCALE GENOMIC DNA]</scope>
    <source>
        <strain evidence="1">ISS1029</strain>
    </source>
</reference>
<gene>
    <name evidence="1" type="ORF">T11_6993</name>
</gene>
<accession>A0A0V1GX07</accession>